<feature type="transmembrane region" description="Helical" evidence="8">
    <location>
        <begin position="147"/>
        <end position="164"/>
    </location>
</feature>
<name>A0A934HT62_9CLOT</name>
<feature type="transmembrane region" description="Helical" evidence="8">
    <location>
        <begin position="271"/>
        <end position="292"/>
    </location>
</feature>
<evidence type="ECO:0000256" key="8">
    <source>
        <dbReference type="SAM" id="Phobius"/>
    </source>
</evidence>
<dbReference type="RefSeq" id="WP_211143464.1">
    <property type="nucleotide sequence ID" value="NZ_JAEEGB010000017.1"/>
</dbReference>
<organism evidence="9 10">
    <name type="scientific">Clostridium aciditolerans</name>
    <dbReference type="NCBI Taxonomy" id="339861"/>
    <lineage>
        <taxon>Bacteria</taxon>
        <taxon>Bacillati</taxon>
        <taxon>Bacillota</taxon>
        <taxon>Clostridia</taxon>
        <taxon>Eubacteriales</taxon>
        <taxon>Clostridiaceae</taxon>
        <taxon>Clostridium</taxon>
    </lineage>
</organism>
<feature type="transmembrane region" description="Helical" evidence="8">
    <location>
        <begin position="118"/>
        <end position="135"/>
    </location>
</feature>
<comment type="similarity">
    <text evidence="2">Belongs to the amino acid-polyamine-organocation (APC) superfamily. Spore germination protein (SGP) (TC 2.A.3.9) family.</text>
</comment>
<evidence type="ECO:0000313" key="9">
    <source>
        <dbReference type="EMBL" id="MBI6874056.1"/>
    </source>
</evidence>
<keyword evidence="3" id="KW-0813">Transport</keyword>
<feature type="transmembrane region" description="Helical" evidence="8">
    <location>
        <begin position="7"/>
        <end position="28"/>
    </location>
</feature>
<evidence type="ECO:0000256" key="7">
    <source>
        <dbReference type="ARBA" id="ARBA00023136"/>
    </source>
</evidence>
<evidence type="ECO:0000313" key="10">
    <source>
        <dbReference type="Proteomes" id="UP000622687"/>
    </source>
</evidence>
<accession>A0A934HT62</accession>
<keyword evidence="7 8" id="KW-0472">Membrane</keyword>
<feature type="transmembrane region" description="Helical" evidence="8">
    <location>
        <begin position="304"/>
        <end position="322"/>
    </location>
</feature>
<sequence length="366" mass="41236">MNDKEFITPYGLFATIVVTVIGVGVFSFPRDVTANAGTDGWIITLVSGAISYLLIFIAIKAIKNNNYGKLYYILRFNFGGLIGSILALIFIAYNIFAVSIGMRVFIEVIKMYLLQRTPTEFLTLVTILTGIYIIRGEVGNLVKFNELAFWIMFIPIILVLLLTLNKADFTNIFPILNSTPNEYVKALSTTVYSFGGIGIVYLILPFMKNKKSIPKIAVKSIVFITIFYAVIVVFCLAVFAKEQTKTLLWPTITLIKSIDIPGTFIERWEGVVMALWAIFYFTTFINSYYLSADVLKDMFKLHDIKLSSALIMPFIYAIALYPENIAEVYDVSNSVLPYLSIFSLVILPLLLFIKKPSKKDLKEGGY</sequence>
<dbReference type="EMBL" id="JAEEGB010000017">
    <property type="protein sequence ID" value="MBI6874056.1"/>
    <property type="molecule type" value="Genomic_DNA"/>
</dbReference>
<dbReference type="Pfam" id="PF03845">
    <property type="entry name" value="Spore_permease"/>
    <property type="match status" value="1"/>
</dbReference>
<dbReference type="NCBIfam" id="TIGR00912">
    <property type="entry name" value="2A0309"/>
    <property type="match status" value="1"/>
</dbReference>
<keyword evidence="4" id="KW-0309">Germination</keyword>
<reference evidence="9" key="1">
    <citation type="submission" date="2020-12" db="EMBL/GenBank/DDBJ databases">
        <title>Clostridium thailandense sp. nov., a novel acetogenic bacterium isolated from peat land soil in Thailand.</title>
        <authorList>
            <person name="Chaikitkaew S."/>
            <person name="Birkeland N.K."/>
        </authorList>
    </citation>
    <scope>NUCLEOTIDE SEQUENCE</scope>
    <source>
        <strain evidence="9">DSM 17425</strain>
    </source>
</reference>
<dbReference type="GO" id="GO:0009847">
    <property type="term" value="P:spore germination"/>
    <property type="evidence" value="ECO:0007669"/>
    <property type="project" value="InterPro"/>
</dbReference>
<evidence type="ECO:0000256" key="2">
    <source>
        <dbReference type="ARBA" id="ARBA00007998"/>
    </source>
</evidence>
<proteinExistence type="inferred from homology"/>
<protein>
    <submittedName>
        <fullName evidence="9">Endospore germination permease</fullName>
    </submittedName>
</protein>
<evidence type="ECO:0000256" key="5">
    <source>
        <dbReference type="ARBA" id="ARBA00022692"/>
    </source>
</evidence>
<feature type="transmembrane region" description="Helical" evidence="8">
    <location>
        <begin position="80"/>
        <end position="106"/>
    </location>
</feature>
<dbReference type="Gene3D" id="1.20.1740.10">
    <property type="entry name" value="Amino acid/polyamine transporter I"/>
    <property type="match status" value="1"/>
</dbReference>
<evidence type="ECO:0000256" key="3">
    <source>
        <dbReference type="ARBA" id="ARBA00022448"/>
    </source>
</evidence>
<feature type="transmembrane region" description="Helical" evidence="8">
    <location>
        <begin position="216"/>
        <end position="240"/>
    </location>
</feature>
<keyword evidence="10" id="KW-1185">Reference proteome</keyword>
<comment type="caution">
    <text evidence="9">The sequence shown here is derived from an EMBL/GenBank/DDBJ whole genome shotgun (WGS) entry which is preliminary data.</text>
</comment>
<feature type="transmembrane region" description="Helical" evidence="8">
    <location>
        <begin position="184"/>
        <end position="204"/>
    </location>
</feature>
<feature type="transmembrane region" description="Helical" evidence="8">
    <location>
        <begin position="334"/>
        <end position="353"/>
    </location>
</feature>
<comment type="subcellular location">
    <subcellularLocation>
        <location evidence="1">Membrane</location>
        <topology evidence="1">Multi-pass membrane protein</topology>
    </subcellularLocation>
</comment>
<keyword evidence="5 8" id="KW-0812">Transmembrane</keyword>
<dbReference type="GO" id="GO:0016020">
    <property type="term" value="C:membrane"/>
    <property type="evidence" value="ECO:0007669"/>
    <property type="project" value="UniProtKB-SubCell"/>
</dbReference>
<dbReference type="PANTHER" id="PTHR34975">
    <property type="entry name" value="SPORE GERMINATION PROTEIN A2"/>
    <property type="match status" value="1"/>
</dbReference>
<dbReference type="Proteomes" id="UP000622687">
    <property type="component" value="Unassembled WGS sequence"/>
</dbReference>
<gene>
    <name evidence="9" type="ORF">I6U51_15330</name>
</gene>
<keyword evidence="6 8" id="KW-1133">Transmembrane helix</keyword>
<dbReference type="InterPro" id="IPR004761">
    <property type="entry name" value="Spore_GerAB"/>
</dbReference>
<evidence type="ECO:0000256" key="4">
    <source>
        <dbReference type="ARBA" id="ARBA00022544"/>
    </source>
</evidence>
<feature type="transmembrane region" description="Helical" evidence="8">
    <location>
        <begin position="40"/>
        <end position="59"/>
    </location>
</feature>
<dbReference type="PANTHER" id="PTHR34975:SF2">
    <property type="entry name" value="SPORE GERMINATION PROTEIN A2"/>
    <property type="match status" value="1"/>
</dbReference>
<evidence type="ECO:0000256" key="1">
    <source>
        <dbReference type="ARBA" id="ARBA00004141"/>
    </source>
</evidence>
<evidence type="ECO:0000256" key="6">
    <source>
        <dbReference type="ARBA" id="ARBA00022989"/>
    </source>
</evidence>
<dbReference type="AlphaFoldDB" id="A0A934HT62"/>